<dbReference type="PANTHER" id="PTHR30290">
    <property type="entry name" value="PERIPLASMIC BINDING COMPONENT OF ABC TRANSPORTER"/>
    <property type="match status" value="1"/>
</dbReference>
<comment type="subcellular location">
    <subcellularLocation>
        <location evidence="1">Periplasm</location>
    </subcellularLocation>
</comment>
<dbReference type="PANTHER" id="PTHR30290:SF38">
    <property type="entry name" value="D,D-DIPEPTIDE-BINDING PERIPLASMIC PROTEIN DDPA-RELATED"/>
    <property type="match status" value="1"/>
</dbReference>
<keyword evidence="6" id="KW-1185">Reference proteome</keyword>
<dbReference type="CDD" id="cd08502">
    <property type="entry name" value="PBP2_NikA_DppA_OppA_like_16"/>
    <property type="match status" value="1"/>
</dbReference>
<protein>
    <submittedName>
        <fullName evidence="5">ABC transporter substrate-binding protein</fullName>
    </submittedName>
</protein>
<evidence type="ECO:0000313" key="6">
    <source>
        <dbReference type="Proteomes" id="UP000297966"/>
    </source>
</evidence>
<dbReference type="FunFam" id="3.40.190.10:FF:000646">
    <property type="entry name" value="Peptide ABC transporter substrate-binding protein"/>
    <property type="match status" value="1"/>
</dbReference>
<dbReference type="GO" id="GO:0043190">
    <property type="term" value="C:ATP-binding cassette (ABC) transporter complex"/>
    <property type="evidence" value="ECO:0007669"/>
    <property type="project" value="InterPro"/>
</dbReference>
<proteinExistence type="inferred from homology"/>
<evidence type="ECO:0000313" key="5">
    <source>
        <dbReference type="EMBL" id="TFV47688.1"/>
    </source>
</evidence>
<dbReference type="InterPro" id="IPR030678">
    <property type="entry name" value="Peptide/Ni-bd"/>
</dbReference>
<organism evidence="5 6">
    <name type="scientific">Bradyrhizobium niftali</name>
    <dbReference type="NCBI Taxonomy" id="2560055"/>
    <lineage>
        <taxon>Bacteria</taxon>
        <taxon>Pseudomonadati</taxon>
        <taxon>Pseudomonadota</taxon>
        <taxon>Alphaproteobacteria</taxon>
        <taxon>Hyphomicrobiales</taxon>
        <taxon>Nitrobacteraceae</taxon>
        <taxon>Bradyrhizobium</taxon>
    </lineage>
</organism>
<dbReference type="GO" id="GO:0015833">
    <property type="term" value="P:peptide transport"/>
    <property type="evidence" value="ECO:0007669"/>
    <property type="project" value="TreeGrafter"/>
</dbReference>
<evidence type="ECO:0000256" key="3">
    <source>
        <dbReference type="ARBA" id="ARBA00022729"/>
    </source>
</evidence>
<sequence length="518" mass="57008">MGGAIMRCDLSVLMRGAVGIATALFLNAQASAATLLREATIGEPPPLDVMLTTADVASVIGRHIFETLYALDSTYTPRPMLAESDREEDGGKTIVIKLREGVPFHNGKEMTAKDVAASLTRWGNFGARGKLLMAAATSVEATGKYEVTLKLSAPNGAWKNLIADVNGGLAIYPEEIAANAGNRPIEQKDYIGTGPYKFVEWRPNRYVEVEKFDGYKPVKEKGDGFAGARVAIFDKIRFIPVPDVGTRVSGVQAGDYDYAEMISGDLYESLSKDQSVQVQRTNAPIFGLFFMNSKQGILKDNYKLRRAIQTALDKSQALRVAFGAKDLWNAEGSIFPKGTPWYSAEGVSGYSPRDPKKAKELAKEADYTGTPIRLLVSTNYQAHYDEASVFTRQLADAGINVQMMVVDWATLLKMRGQPEQWDIFVTHHSFSPDPLLLTFLNASYPGWWDSPEISSLRAELIKSTDPTARKSTWDKIQSLIYDQVPVMKVGDAYTYDIASPKLKGLNPNGPVFWNVSTK</sequence>
<keyword evidence="3" id="KW-0732">Signal</keyword>
<dbReference type="EMBL" id="SPQT01000007">
    <property type="protein sequence ID" value="TFV47688.1"/>
    <property type="molecule type" value="Genomic_DNA"/>
</dbReference>
<evidence type="ECO:0000256" key="2">
    <source>
        <dbReference type="ARBA" id="ARBA00005695"/>
    </source>
</evidence>
<dbReference type="AlphaFoldDB" id="A0A4Y9LXU2"/>
<dbReference type="GO" id="GO:1904680">
    <property type="term" value="F:peptide transmembrane transporter activity"/>
    <property type="evidence" value="ECO:0007669"/>
    <property type="project" value="TreeGrafter"/>
</dbReference>
<gene>
    <name evidence="5" type="ORF">E4K65_15770</name>
</gene>
<dbReference type="InterPro" id="IPR039424">
    <property type="entry name" value="SBP_5"/>
</dbReference>
<evidence type="ECO:0000256" key="1">
    <source>
        <dbReference type="ARBA" id="ARBA00004418"/>
    </source>
</evidence>
<dbReference type="GO" id="GO:0030288">
    <property type="term" value="C:outer membrane-bounded periplasmic space"/>
    <property type="evidence" value="ECO:0007669"/>
    <property type="project" value="UniProtKB-ARBA"/>
</dbReference>
<dbReference type="InterPro" id="IPR000914">
    <property type="entry name" value="SBP_5_dom"/>
</dbReference>
<comment type="caution">
    <text evidence="5">The sequence shown here is derived from an EMBL/GenBank/DDBJ whole genome shotgun (WGS) entry which is preliminary data.</text>
</comment>
<dbReference type="SUPFAM" id="SSF53850">
    <property type="entry name" value="Periplasmic binding protein-like II"/>
    <property type="match status" value="1"/>
</dbReference>
<evidence type="ECO:0000259" key="4">
    <source>
        <dbReference type="Pfam" id="PF00496"/>
    </source>
</evidence>
<dbReference type="PIRSF" id="PIRSF002741">
    <property type="entry name" value="MppA"/>
    <property type="match status" value="1"/>
</dbReference>
<dbReference type="PROSITE" id="PS01040">
    <property type="entry name" value="SBP_BACTERIAL_5"/>
    <property type="match status" value="1"/>
</dbReference>
<reference evidence="5 6" key="1">
    <citation type="submission" date="2019-03" db="EMBL/GenBank/DDBJ databases">
        <title>Bradyrhizobium diversity isolated from nodules of Chamaecrista fasciculata.</title>
        <authorList>
            <person name="Klepa M.S."/>
            <person name="Urquiaga M.O."/>
            <person name="Hungria M."/>
            <person name="Delamuta J.R."/>
        </authorList>
    </citation>
    <scope>NUCLEOTIDE SEQUENCE [LARGE SCALE GENOMIC DNA]</scope>
    <source>
        <strain evidence="5 6">CNPSo 3448</strain>
    </source>
</reference>
<comment type="similarity">
    <text evidence="2">Belongs to the bacterial solute-binding protein 5 family.</text>
</comment>
<feature type="domain" description="Solute-binding protein family 5" evidence="4">
    <location>
        <begin position="77"/>
        <end position="433"/>
    </location>
</feature>
<dbReference type="InterPro" id="IPR023765">
    <property type="entry name" value="SBP_5_CS"/>
</dbReference>
<name>A0A4Y9LXU2_9BRAD</name>
<dbReference type="Proteomes" id="UP000297966">
    <property type="component" value="Unassembled WGS sequence"/>
</dbReference>
<dbReference type="Gene3D" id="3.40.190.10">
    <property type="entry name" value="Periplasmic binding protein-like II"/>
    <property type="match status" value="1"/>
</dbReference>
<dbReference type="OrthoDB" id="9803988at2"/>
<accession>A0A4Y9LXU2</accession>
<dbReference type="Gene3D" id="3.10.105.10">
    <property type="entry name" value="Dipeptide-binding Protein, Domain 3"/>
    <property type="match status" value="1"/>
</dbReference>
<dbReference type="Pfam" id="PF00496">
    <property type="entry name" value="SBP_bac_5"/>
    <property type="match status" value="1"/>
</dbReference>